<organism evidence="2 3">
    <name type="scientific">Stylosanthes scabra</name>
    <dbReference type="NCBI Taxonomy" id="79078"/>
    <lineage>
        <taxon>Eukaryota</taxon>
        <taxon>Viridiplantae</taxon>
        <taxon>Streptophyta</taxon>
        <taxon>Embryophyta</taxon>
        <taxon>Tracheophyta</taxon>
        <taxon>Spermatophyta</taxon>
        <taxon>Magnoliopsida</taxon>
        <taxon>eudicotyledons</taxon>
        <taxon>Gunneridae</taxon>
        <taxon>Pentapetalae</taxon>
        <taxon>rosids</taxon>
        <taxon>fabids</taxon>
        <taxon>Fabales</taxon>
        <taxon>Fabaceae</taxon>
        <taxon>Papilionoideae</taxon>
        <taxon>50 kb inversion clade</taxon>
        <taxon>dalbergioids sensu lato</taxon>
        <taxon>Dalbergieae</taxon>
        <taxon>Pterocarpus clade</taxon>
        <taxon>Stylosanthes</taxon>
    </lineage>
</organism>
<reference evidence="2 3" key="1">
    <citation type="journal article" date="2023" name="Plants (Basel)">
        <title>Bridging the Gap: Combining Genomics and Transcriptomics Approaches to Understand Stylosanthes scabra, an Orphan Legume from the Brazilian Caatinga.</title>
        <authorList>
            <person name="Ferreira-Neto J.R.C."/>
            <person name="da Silva M.D."/>
            <person name="Binneck E."/>
            <person name="de Melo N.F."/>
            <person name="da Silva R.H."/>
            <person name="de Melo A.L.T.M."/>
            <person name="Pandolfi V."/>
            <person name="Bustamante F.O."/>
            <person name="Brasileiro-Vidal A.C."/>
            <person name="Benko-Iseppon A.M."/>
        </authorList>
    </citation>
    <scope>NUCLEOTIDE SEQUENCE [LARGE SCALE GENOMIC DNA]</scope>
    <source>
        <tissue evidence="2">Leaves</tissue>
    </source>
</reference>
<gene>
    <name evidence="2" type="ORF">PIB30_087729</name>
</gene>
<proteinExistence type="predicted"/>
<feature type="region of interest" description="Disordered" evidence="1">
    <location>
        <begin position="1"/>
        <end position="63"/>
    </location>
</feature>
<feature type="compositionally biased region" description="Basic residues" evidence="1">
    <location>
        <begin position="20"/>
        <end position="38"/>
    </location>
</feature>
<protein>
    <submittedName>
        <fullName evidence="2">Uncharacterized protein</fullName>
    </submittedName>
</protein>
<sequence>QQNLLLSKEQLPNLQGLQKTRFRTQRSPKKKREKKGSSRAKSSSTATLTSKKRSAVEHTSDTEGPVAKVAHIRRSLEEIREQTNLFSLIWRGTSILSNPTMFNKYISAGLAGISSSQASRESTTRVAYTPLGHETIPVLVSSSCPANTSTIAATSTDLALLKPEMTITSPIKESAVDEEGPFTVLTPEAGDLDFAGDEFNLDSILSEAEEAFLTAVPNTSSGKVETEGTLNFPSNDDQEKIHISTQTLPEQSTVDRNTIIEKVNKVLGCLNHSLEEIVASAEIKAQLLEATTYLSQHASSEASSLESFMEDLYNSNILLESSSEDLRVVTADLSKHKRDVVKYGATLLKVKPLVDTGAVIEQEARVLEET</sequence>
<accession>A0ABU6RTZ6</accession>
<feature type="non-terminal residue" evidence="2">
    <location>
        <position position="1"/>
    </location>
</feature>
<evidence type="ECO:0000313" key="2">
    <source>
        <dbReference type="EMBL" id="MED6127394.1"/>
    </source>
</evidence>
<feature type="compositionally biased region" description="Low complexity" evidence="1">
    <location>
        <begin position="39"/>
        <end position="49"/>
    </location>
</feature>
<keyword evidence="3" id="KW-1185">Reference proteome</keyword>
<comment type="caution">
    <text evidence="2">The sequence shown here is derived from an EMBL/GenBank/DDBJ whole genome shotgun (WGS) entry which is preliminary data.</text>
</comment>
<evidence type="ECO:0000256" key="1">
    <source>
        <dbReference type="SAM" id="MobiDB-lite"/>
    </source>
</evidence>
<dbReference type="Proteomes" id="UP001341840">
    <property type="component" value="Unassembled WGS sequence"/>
</dbReference>
<name>A0ABU6RTZ6_9FABA</name>
<dbReference type="EMBL" id="JASCZI010031766">
    <property type="protein sequence ID" value="MED6127394.1"/>
    <property type="molecule type" value="Genomic_DNA"/>
</dbReference>
<evidence type="ECO:0000313" key="3">
    <source>
        <dbReference type="Proteomes" id="UP001341840"/>
    </source>
</evidence>
<feature type="compositionally biased region" description="Polar residues" evidence="1">
    <location>
        <begin position="1"/>
        <end position="18"/>
    </location>
</feature>